<feature type="compositionally biased region" description="Basic residues" evidence="16">
    <location>
        <begin position="695"/>
        <end position="718"/>
    </location>
</feature>
<feature type="region of interest" description="Disordered" evidence="16">
    <location>
        <begin position="487"/>
        <end position="510"/>
    </location>
</feature>
<feature type="region of interest" description="Disordered" evidence="16">
    <location>
        <begin position="416"/>
        <end position="466"/>
    </location>
</feature>
<sequence>MEGKRTHSKRGQKRRLDIPDDKLRKLTRKNKSTADVGTAKDAKEKSVEDDQGESTNARKESSPKSDRGSPEPTCAICLGKLENKSFTDSCFHMFCFVCLLEWSKVKAECPLCKQPFKSIVHNVRSYEDYDQYHVPRPEQRDVTEHFDRRFRYRTTLTGDHRYVIPDDASLLQQQLELDLLQRPSRWSGGLSAHSQWRTRRQAATSEFRRRIYQNNLRIIESRLRRQRDASPGFYHRNPACTHRLVPWLNRELNALLHNHESHVAFVMELIMGLLMRFPIDSEEFFQHVYPFVGRHTRQFMHELLMFARSPYCMTAYDQHVMYEPQADTVESGSDSSSEHSDGNDSDIVILSPSQFSADNMTRNERQNRYGRQTVNILPNLFGYPSTFLHEPSEEHRFSFEDLTPFLERVRRELEVETAGTATATSGWDSPTPGPSWFGNSSSSAEPIQIDSSDSASDSEATIPATSPRYDIDLESVSSSMLTKTKVRVKKDLSHASEDTSSDSSTNSECDVEVVGYEKPWLERSPVALMSSDDDIERSGRNDDENETEVRVKSETKRHKKRKNRTWSTSTSSRSKSSGKQSFGNGSQDGSYSQATSSRSRSHSVEKRSKHYSHHKSNTNEYKHKKFSYGTREPSETCSERHRHISDKSLLLASASPNSSSSSGTERGSRHISYRCRHRTRSRSSSIEIIEYKERNSKHKKKKKHKKHHKKHKYKKDKSKKMDIARSKDHDVQKIQDSDDMVTSGQEGLSSPPARRHVYISDEGNKKRHSAMHIPSVVIKVNAGMHGHGSSTGKPYESERSSNSSGGDRGRDNPSKKTFKKHPSGHKKSSTQTRDMNASLDKTSPDPCTKNKEDIVAKKSSNDDTCRKLHETSIMKLIRNYPEVNVSDEMSANHFVDTSLRRKRYVDLEPGLTDGMEDSTKLANTNKDTSEDTQTLCSSRQDLKAESSVKWTTKVDTSKDPTLISFSCETENFAFRQNSDDEPKESQIKEKLTTDTQHSYRNNLSILPEKVVDNGECSRDEIENSTPISGRNDGENSLHVEGTVHKDILDQRFTGQWTDEGMGSSTCDPYLIQNEISLAEQEITQSADNIWVCNDTKYRKAYEEENTGKEDMWISDFLQKRTSAGESLDRAHAGLCNTYYTSGKAKEISLGTSVDVGHAHYTMQDKISDKVHEPNDNLRQQSESGMQGYHYLFNQSKDNLSSKHQKSHSHMSKETSEEKTYVQEFESMSGDLYEKLGYYAETPRLVEHSDKEPSPYNSLFSSQVRFNNLMDYHHDNASSSSDKTADESSSSTLSPIMSLLTTVGIEQTGKTPENDEESRRSWAKDESSPLAIVYSDASRSLTESPISQSCEVSDLLPSAHITSFSGVVIQSTNKGDGTYTEDSASQDIFDASLFRNNTETQLQMSETVIDMREEHNTQNLPVDSSLPSYNETAVLSSHFEIDSDKEIDQLSVEDTSTCDPASDDELQLSKAMYSFQGNINEDDVDSSNES</sequence>
<comment type="caution">
    <text evidence="18">The sequence shown here is derived from an EMBL/GenBank/DDBJ whole genome shotgun (WGS) entry which is preliminary data.</text>
</comment>
<dbReference type="InterPro" id="IPR058745">
    <property type="entry name" value="PWI_Topors"/>
</dbReference>
<feature type="compositionally biased region" description="Basic and acidic residues" evidence="16">
    <location>
        <begin position="719"/>
        <end position="736"/>
    </location>
</feature>
<feature type="compositionally biased region" description="Basic residues" evidence="16">
    <location>
        <begin position="669"/>
        <end position="681"/>
    </location>
</feature>
<dbReference type="GO" id="GO:0061630">
    <property type="term" value="F:ubiquitin protein ligase activity"/>
    <property type="evidence" value="ECO:0007669"/>
    <property type="project" value="UniProtKB-EC"/>
</dbReference>
<dbReference type="InterPro" id="IPR001841">
    <property type="entry name" value="Znf_RING"/>
</dbReference>
<dbReference type="EMBL" id="JBJQND010000008">
    <property type="protein sequence ID" value="KAL3868065.1"/>
    <property type="molecule type" value="Genomic_DNA"/>
</dbReference>
<evidence type="ECO:0000313" key="19">
    <source>
        <dbReference type="Proteomes" id="UP001634394"/>
    </source>
</evidence>
<dbReference type="InterPro" id="IPR013083">
    <property type="entry name" value="Znf_RING/FYVE/PHD"/>
</dbReference>
<dbReference type="FunFam" id="3.30.40.10:FF:000136">
    <property type="entry name" value="E3 ubiquitin-protein ligase Topors"/>
    <property type="match status" value="1"/>
</dbReference>
<feature type="compositionally biased region" description="Basic and acidic residues" evidence="16">
    <location>
        <begin position="1210"/>
        <end position="1219"/>
    </location>
</feature>
<dbReference type="PROSITE" id="PS50089">
    <property type="entry name" value="ZF_RING_2"/>
    <property type="match status" value="1"/>
</dbReference>
<dbReference type="Pfam" id="PF00097">
    <property type="entry name" value="zf-C3HC4"/>
    <property type="match status" value="1"/>
</dbReference>
<evidence type="ECO:0000256" key="8">
    <source>
        <dbReference type="ARBA" id="ARBA00023015"/>
    </source>
</evidence>
<evidence type="ECO:0000256" key="2">
    <source>
        <dbReference type="ARBA" id="ARBA00012483"/>
    </source>
</evidence>
<evidence type="ECO:0000256" key="6">
    <source>
        <dbReference type="ARBA" id="ARBA00022786"/>
    </source>
</evidence>
<dbReference type="PANTHER" id="PTHR46077">
    <property type="entry name" value="E3 UBIQUITIN-PROTEIN LIGASE TOPORS"/>
    <property type="match status" value="1"/>
</dbReference>
<protein>
    <recommendedName>
        <fullName evidence="10">E3 ubiquitin-protein ligase Topors</fullName>
        <ecNumber evidence="2">2.3.2.27</ecNumber>
    </recommendedName>
    <alternativeName>
        <fullName evidence="11">RING-type E3 ubiquitin transferase Topors</fullName>
    </alternativeName>
    <alternativeName>
        <fullName evidence="13">SUMO1-protein E3 ligase Topors</fullName>
    </alternativeName>
    <alternativeName>
        <fullName evidence="12">Topoisomerase I-binding RING finger protein</fullName>
    </alternativeName>
    <alternativeName>
        <fullName evidence="14">Topoisomerase I-binding arginine/serine-rich protein</fullName>
    </alternativeName>
</protein>
<keyword evidence="9" id="KW-0804">Transcription</keyword>
<proteinExistence type="predicted"/>
<keyword evidence="5 15" id="KW-0863">Zinc-finger</keyword>
<dbReference type="InterPro" id="IPR018957">
    <property type="entry name" value="Znf_C3HC4_RING-type"/>
</dbReference>
<evidence type="ECO:0000256" key="15">
    <source>
        <dbReference type="PROSITE-ProRule" id="PRU00175"/>
    </source>
</evidence>
<keyword evidence="19" id="KW-1185">Reference proteome</keyword>
<dbReference type="SMART" id="SM00184">
    <property type="entry name" value="RING"/>
    <property type="match status" value="1"/>
</dbReference>
<feature type="compositionally biased region" description="Basic residues" evidence="16">
    <location>
        <begin position="816"/>
        <end position="828"/>
    </location>
</feature>
<keyword evidence="3" id="KW-0808">Transferase</keyword>
<feature type="compositionally biased region" description="Basic residues" evidence="16">
    <location>
        <begin position="1"/>
        <end position="13"/>
    </location>
</feature>
<evidence type="ECO:0000256" key="9">
    <source>
        <dbReference type="ARBA" id="ARBA00023163"/>
    </source>
</evidence>
<dbReference type="PROSITE" id="PS00518">
    <property type="entry name" value="ZF_RING_1"/>
    <property type="match status" value="1"/>
</dbReference>
<evidence type="ECO:0000256" key="7">
    <source>
        <dbReference type="ARBA" id="ARBA00022833"/>
    </source>
</evidence>
<feature type="compositionally biased region" description="Low complexity" evidence="16">
    <location>
        <begin position="648"/>
        <end position="662"/>
    </location>
</feature>
<organism evidence="18 19">
    <name type="scientific">Sinanodonta woodiana</name>
    <name type="common">Chinese pond mussel</name>
    <name type="synonym">Anodonta woodiana</name>
    <dbReference type="NCBI Taxonomy" id="1069815"/>
    <lineage>
        <taxon>Eukaryota</taxon>
        <taxon>Metazoa</taxon>
        <taxon>Spiralia</taxon>
        <taxon>Lophotrochozoa</taxon>
        <taxon>Mollusca</taxon>
        <taxon>Bivalvia</taxon>
        <taxon>Autobranchia</taxon>
        <taxon>Heteroconchia</taxon>
        <taxon>Palaeoheterodonta</taxon>
        <taxon>Unionida</taxon>
        <taxon>Unionoidea</taxon>
        <taxon>Unionidae</taxon>
        <taxon>Unioninae</taxon>
        <taxon>Sinanodonta</taxon>
    </lineage>
</organism>
<dbReference type="SUPFAM" id="SSF57850">
    <property type="entry name" value="RING/U-box"/>
    <property type="match status" value="1"/>
</dbReference>
<feature type="region of interest" description="Disordered" evidence="16">
    <location>
        <begin position="326"/>
        <end position="348"/>
    </location>
</feature>
<evidence type="ECO:0000256" key="16">
    <source>
        <dbReference type="SAM" id="MobiDB-lite"/>
    </source>
</evidence>
<feature type="region of interest" description="Disordered" evidence="16">
    <location>
        <begin position="1"/>
        <end position="71"/>
    </location>
</feature>
<evidence type="ECO:0000256" key="5">
    <source>
        <dbReference type="ARBA" id="ARBA00022771"/>
    </source>
</evidence>
<dbReference type="CDD" id="cd16574">
    <property type="entry name" value="RING-HC_Topors"/>
    <property type="match status" value="1"/>
</dbReference>
<name>A0ABD3W323_SINWO</name>
<feature type="region of interest" description="Disordered" evidence="16">
    <location>
        <begin position="1271"/>
        <end position="1325"/>
    </location>
</feature>
<evidence type="ECO:0000256" key="11">
    <source>
        <dbReference type="ARBA" id="ARBA00076856"/>
    </source>
</evidence>
<feature type="compositionally biased region" description="Basic residues" evidence="16">
    <location>
        <begin position="607"/>
        <end position="626"/>
    </location>
</feature>
<dbReference type="InterPro" id="IPR058746">
    <property type="entry name" value="Znf_RING-type_Topors"/>
</dbReference>
<feature type="compositionally biased region" description="Basic and acidic residues" evidence="16">
    <location>
        <begin position="1316"/>
        <end position="1325"/>
    </location>
</feature>
<feature type="compositionally biased region" description="Low complexity" evidence="16">
    <location>
        <begin position="565"/>
        <end position="581"/>
    </location>
</feature>
<evidence type="ECO:0000256" key="4">
    <source>
        <dbReference type="ARBA" id="ARBA00022723"/>
    </source>
</evidence>
<feature type="compositionally biased region" description="Basic and acidic residues" evidence="16">
    <location>
        <begin position="536"/>
        <end position="554"/>
    </location>
</feature>
<gene>
    <name evidence="18" type="ORF">ACJMK2_040903</name>
</gene>
<dbReference type="Pfam" id="PF26084">
    <property type="entry name" value="PWI_Topors"/>
    <property type="match status" value="1"/>
</dbReference>
<accession>A0ABD3W323</accession>
<evidence type="ECO:0000256" key="1">
    <source>
        <dbReference type="ARBA" id="ARBA00000900"/>
    </source>
</evidence>
<dbReference type="GO" id="GO:0008270">
    <property type="term" value="F:zinc ion binding"/>
    <property type="evidence" value="ECO:0007669"/>
    <property type="project" value="UniProtKB-KW"/>
</dbReference>
<evidence type="ECO:0000256" key="14">
    <source>
        <dbReference type="ARBA" id="ARBA00079184"/>
    </source>
</evidence>
<feature type="compositionally biased region" description="Basic and acidic residues" evidence="16">
    <location>
        <begin position="38"/>
        <end position="48"/>
    </location>
</feature>
<feature type="region of interest" description="Disordered" evidence="16">
    <location>
        <begin position="524"/>
        <end position="756"/>
    </location>
</feature>
<keyword evidence="7" id="KW-0862">Zinc</keyword>
<feature type="compositionally biased region" description="Polar residues" evidence="16">
    <location>
        <begin position="829"/>
        <end position="841"/>
    </location>
</feature>
<dbReference type="EMBL" id="JBJQND010000008">
    <property type="protein sequence ID" value="KAL3868066.1"/>
    <property type="molecule type" value="Genomic_DNA"/>
</dbReference>
<feature type="compositionally biased region" description="Low complexity" evidence="16">
    <location>
        <begin position="1276"/>
        <end position="1301"/>
    </location>
</feature>
<evidence type="ECO:0000259" key="17">
    <source>
        <dbReference type="PROSITE" id="PS50089"/>
    </source>
</evidence>
<evidence type="ECO:0000256" key="13">
    <source>
        <dbReference type="ARBA" id="ARBA00079040"/>
    </source>
</evidence>
<comment type="catalytic activity">
    <reaction evidence="1">
        <text>S-ubiquitinyl-[E2 ubiquitin-conjugating enzyme]-L-cysteine + [acceptor protein]-L-lysine = [E2 ubiquitin-conjugating enzyme]-L-cysteine + N(6)-ubiquitinyl-[acceptor protein]-L-lysine.</text>
        <dbReference type="EC" id="2.3.2.27"/>
    </reaction>
</comment>
<dbReference type="Gene3D" id="3.30.40.10">
    <property type="entry name" value="Zinc/RING finger domain, C3HC4 (zinc finger)"/>
    <property type="match status" value="1"/>
</dbReference>
<dbReference type="InterPro" id="IPR017907">
    <property type="entry name" value="Znf_RING_CS"/>
</dbReference>
<feature type="compositionally biased region" description="Basic residues" evidence="16">
    <location>
        <begin position="555"/>
        <end position="564"/>
    </location>
</feature>
<dbReference type="Proteomes" id="UP001634394">
    <property type="component" value="Unassembled WGS sequence"/>
</dbReference>
<dbReference type="PANTHER" id="PTHR46077:SF1">
    <property type="entry name" value="TOP1 BINDING ARGININE_SERINE RICH PROTEIN, E3 UBIQUITIN LIGASE"/>
    <property type="match status" value="1"/>
</dbReference>
<reference evidence="18 19" key="1">
    <citation type="submission" date="2024-11" db="EMBL/GenBank/DDBJ databases">
        <title>Chromosome-level genome assembly of the freshwater bivalve Anodonta woodiana.</title>
        <authorList>
            <person name="Chen X."/>
        </authorList>
    </citation>
    <scope>NUCLEOTIDE SEQUENCE [LARGE SCALE GENOMIC DNA]</scope>
    <source>
        <strain evidence="18">MN2024</strain>
        <tissue evidence="18">Gills</tissue>
    </source>
</reference>
<evidence type="ECO:0000256" key="10">
    <source>
        <dbReference type="ARBA" id="ARBA00071236"/>
    </source>
</evidence>
<dbReference type="EC" id="2.3.2.27" evidence="2"/>
<feature type="compositionally biased region" description="Basic and acidic residues" evidence="16">
    <location>
        <begin position="56"/>
        <end position="69"/>
    </location>
</feature>
<evidence type="ECO:0000313" key="18">
    <source>
        <dbReference type="EMBL" id="KAL3868066.1"/>
    </source>
</evidence>
<feature type="domain" description="RING-type" evidence="17">
    <location>
        <begin position="74"/>
        <end position="113"/>
    </location>
</feature>
<evidence type="ECO:0000256" key="12">
    <source>
        <dbReference type="ARBA" id="ARBA00076940"/>
    </source>
</evidence>
<evidence type="ECO:0000256" key="3">
    <source>
        <dbReference type="ARBA" id="ARBA00022679"/>
    </source>
</evidence>
<feature type="region of interest" description="Disordered" evidence="16">
    <location>
        <begin position="783"/>
        <end position="853"/>
    </location>
</feature>
<keyword evidence="6" id="KW-0833">Ubl conjugation pathway</keyword>
<feature type="compositionally biased region" description="Polar residues" evidence="16">
    <location>
        <begin position="419"/>
        <end position="428"/>
    </location>
</feature>
<feature type="region of interest" description="Disordered" evidence="16">
    <location>
        <begin position="1198"/>
        <end position="1219"/>
    </location>
</feature>
<keyword evidence="8" id="KW-0805">Transcription regulation</keyword>
<feature type="compositionally biased region" description="Basic and acidic residues" evidence="16">
    <location>
        <begin position="14"/>
        <end position="24"/>
    </location>
</feature>
<keyword evidence="4" id="KW-0479">Metal-binding</keyword>